<name>A0AA85EKZ2_9TREM</name>
<dbReference type="AlphaFoldDB" id="A0AA85EKZ2"/>
<proteinExistence type="predicted"/>
<accession>A0AA85EKZ2</accession>
<dbReference type="WBParaSite" id="SRDH1_12840.1">
    <property type="protein sequence ID" value="SRDH1_12840.1"/>
    <property type="gene ID" value="SRDH1_12840"/>
</dbReference>
<organism evidence="1 2">
    <name type="scientific">Schistosoma rodhaini</name>
    <dbReference type="NCBI Taxonomy" id="6188"/>
    <lineage>
        <taxon>Eukaryota</taxon>
        <taxon>Metazoa</taxon>
        <taxon>Spiralia</taxon>
        <taxon>Lophotrochozoa</taxon>
        <taxon>Platyhelminthes</taxon>
        <taxon>Trematoda</taxon>
        <taxon>Digenea</taxon>
        <taxon>Strigeidida</taxon>
        <taxon>Schistosomatoidea</taxon>
        <taxon>Schistosomatidae</taxon>
        <taxon>Schistosoma</taxon>
    </lineage>
</organism>
<reference evidence="2" key="2">
    <citation type="submission" date="2023-11" db="UniProtKB">
        <authorList>
            <consortium name="WormBaseParasite"/>
        </authorList>
    </citation>
    <scope>IDENTIFICATION</scope>
</reference>
<evidence type="ECO:0000313" key="1">
    <source>
        <dbReference type="Proteomes" id="UP000050792"/>
    </source>
</evidence>
<keyword evidence="1" id="KW-1185">Reference proteome</keyword>
<reference evidence="1" key="1">
    <citation type="submission" date="2022-06" db="EMBL/GenBank/DDBJ databases">
        <authorList>
            <person name="Berger JAMES D."/>
            <person name="Berger JAMES D."/>
        </authorList>
    </citation>
    <scope>NUCLEOTIDE SEQUENCE [LARGE SCALE GENOMIC DNA]</scope>
</reference>
<evidence type="ECO:0000313" key="2">
    <source>
        <dbReference type="WBParaSite" id="SRDH1_12840.1"/>
    </source>
</evidence>
<sequence>MICNENSLVMDIGLLADLSRELKDRICADTFKKLQKRTDRELFNVNCEVDRVLRNESYIRSSLYSPIDACQVDHKRNMKIRNILWNKKLLSSLNKKTHKPLDESFRLKKRKSKPTYDTFGDNEHIQNYQLNTVVQSAPPRLTSDQQLTVSMKSGRQLNTSRNLKLSKNEIFLSDNNTRYKSESAIIRPKEQGTFLTQWRPESDPLSWRDIQFTTIDSDARDKSRNRLCGAFNATSFQLIYAQ</sequence>
<dbReference type="Proteomes" id="UP000050792">
    <property type="component" value="Unassembled WGS sequence"/>
</dbReference>
<protein>
    <submittedName>
        <fullName evidence="2">Uncharacterized protein</fullName>
    </submittedName>
</protein>